<keyword evidence="1" id="KW-0472">Membrane</keyword>
<feature type="transmembrane region" description="Helical" evidence="1">
    <location>
        <begin position="6"/>
        <end position="25"/>
    </location>
</feature>
<dbReference type="RefSeq" id="XP_009023510.1">
    <property type="nucleotide sequence ID" value="XM_009025262.1"/>
</dbReference>
<protein>
    <submittedName>
        <fullName evidence="2 3">Uncharacterized protein</fullName>
    </submittedName>
</protein>
<evidence type="ECO:0000256" key="1">
    <source>
        <dbReference type="SAM" id="Phobius"/>
    </source>
</evidence>
<evidence type="ECO:0000313" key="3">
    <source>
        <dbReference type="EnsemblMetazoa" id="HelroP177055"/>
    </source>
</evidence>
<reference evidence="2 4" key="2">
    <citation type="journal article" date="2013" name="Nature">
        <title>Insights into bilaterian evolution from three spiralian genomes.</title>
        <authorList>
            <person name="Simakov O."/>
            <person name="Marletaz F."/>
            <person name="Cho S.J."/>
            <person name="Edsinger-Gonzales E."/>
            <person name="Havlak P."/>
            <person name="Hellsten U."/>
            <person name="Kuo D.H."/>
            <person name="Larsson T."/>
            <person name="Lv J."/>
            <person name="Arendt D."/>
            <person name="Savage R."/>
            <person name="Osoegawa K."/>
            <person name="de Jong P."/>
            <person name="Grimwood J."/>
            <person name="Chapman J.A."/>
            <person name="Shapiro H."/>
            <person name="Aerts A."/>
            <person name="Otillar R.P."/>
            <person name="Terry A.Y."/>
            <person name="Boore J.L."/>
            <person name="Grigoriev I.V."/>
            <person name="Lindberg D.R."/>
            <person name="Seaver E.C."/>
            <person name="Weisblat D.A."/>
            <person name="Putnam N.H."/>
            <person name="Rokhsar D.S."/>
        </authorList>
    </citation>
    <scope>NUCLEOTIDE SEQUENCE</scope>
</reference>
<dbReference type="HOGENOM" id="CLU_937749_0_0_1"/>
<dbReference type="KEGG" id="hro:HELRODRAFT_177055"/>
<evidence type="ECO:0000313" key="4">
    <source>
        <dbReference type="Proteomes" id="UP000015101"/>
    </source>
</evidence>
<dbReference type="EMBL" id="AMQM01005919">
    <property type="status" value="NOT_ANNOTATED_CDS"/>
    <property type="molecule type" value="Genomic_DNA"/>
</dbReference>
<organism evidence="3 4">
    <name type="scientific">Helobdella robusta</name>
    <name type="common">Californian leech</name>
    <dbReference type="NCBI Taxonomy" id="6412"/>
    <lineage>
        <taxon>Eukaryota</taxon>
        <taxon>Metazoa</taxon>
        <taxon>Spiralia</taxon>
        <taxon>Lophotrochozoa</taxon>
        <taxon>Annelida</taxon>
        <taxon>Clitellata</taxon>
        <taxon>Hirudinea</taxon>
        <taxon>Rhynchobdellida</taxon>
        <taxon>Glossiphoniidae</taxon>
        <taxon>Helobdella</taxon>
    </lineage>
</organism>
<reference evidence="4" key="1">
    <citation type="submission" date="2012-12" db="EMBL/GenBank/DDBJ databases">
        <authorList>
            <person name="Hellsten U."/>
            <person name="Grimwood J."/>
            <person name="Chapman J.A."/>
            <person name="Shapiro H."/>
            <person name="Aerts A."/>
            <person name="Otillar R.P."/>
            <person name="Terry A.Y."/>
            <person name="Boore J.L."/>
            <person name="Simakov O."/>
            <person name="Marletaz F."/>
            <person name="Cho S.-J."/>
            <person name="Edsinger-Gonzales E."/>
            <person name="Havlak P."/>
            <person name="Kuo D.-H."/>
            <person name="Larsson T."/>
            <person name="Lv J."/>
            <person name="Arendt D."/>
            <person name="Savage R."/>
            <person name="Osoegawa K."/>
            <person name="de Jong P."/>
            <person name="Lindberg D.R."/>
            <person name="Seaver E.C."/>
            <person name="Weisblat D.A."/>
            <person name="Putnam N.H."/>
            <person name="Grigoriev I.V."/>
            <person name="Rokhsar D.S."/>
        </authorList>
    </citation>
    <scope>NUCLEOTIDE SEQUENCE</scope>
</reference>
<evidence type="ECO:0000313" key="2">
    <source>
        <dbReference type="EMBL" id="ESN98576.1"/>
    </source>
</evidence>
<accession>T1FB66</accession>
<dbReference type="SUPFAM" id="SSF49723">
    <property type="entry name" value="Lipase/lipooxygenase domain (PLAT/LH2 domain)"/>
    <property type="match status" value="1"/>
</dbReference>
<sequence length="297" mass="32727">MAKNSFRIFPAIFVIMSAILVSIITSPSPSIQSGKFKKITKNNNSDSICVMNVFGNIVGTDAGLDLLNLIRCSAMCSRDVTCVGYNYVKSQAGVNLGMCKLVFSSDLLGFGGLYYSRLSGCFFYQRLNKVIKLVDQAPMSGSLTPYHYIVSLTTGDDVDAATDCDVKISMSTLPDLYPIFFFSLNQNVEGQGQAGLFGRGQTDVFDVTSYYYNNFPDFIKKKIIHSSMRVWHETILVLPILIASAFTRIGHCCLSVCLHVCLYVFARLSVCLDNSVDVCNMSIYIPECMSANICVCV</sequence>
<dbReference type="AlphaFoldDB" id="T1FB66"/>
<gene>
    <name evidence="3" type="primary">20206065</name>
    <name evidence="2" type="ORF">HELRODRAFT_177055</name>
</gene>
<dbReference type="EMBL" id="KB097144">
    <property type="protein sequence ID" value="ESN98576.1"/>
    <property type="molecule type" value="Genomic_DNA"/>
</dbReference>
<reference evidence="3" key="3">
    <citation type="submission" date="2015-06" db="UniProtKB">
        <authorList>
            <consortium name="EnsemblMetazoa"/>
        </authorList>
    </citation>
    <scope>IDENTIFICATION</scope>
</reference>
<keyword evidence="4" id="KW-1185">Reference proteome</keyword>
<keyword evidence="1" id="KW-0812">Transmembrane</keyword>
<keyword evidence="1" id="KW-1133">Transmembrane helix</keyword>
<dbReference type="GeneID" id="20206065"/>
<proteinExistence type="predicted"/>
<dbReference type="Proteomes" id="UP000015101">
    <property type="component" value="Unassembled WGS sequence"/>
</dbReference>
<name>T1FB66_HELRO</name>
<dbReference type="CTD" id="20206065"/>
<dbReference type="InterPro" id="IPR036392">
    <property type="entry name" value="PLAT/LH2_dom_sf"/>
</dbReference>
<dbReference type="EnsemblMetazoa" id="HelroT177055">
    <property type="protein sequence ID" value="HelroP177055"/>
    <property type="gene ID" value="HelroG177055"/>
</dbReference>
<dbReference type="InParanoid" id="T1FB66"/>